<feature type="non-terminal residue" evidence="1">
    <location>
        <position position="1"/>
    </location>
</feature>
<proteinExistence type="predicted"/>
<reference evidence="1 2" key="1">
    <citation type="submission" date="2014-06" db="EMBL/GenBank/DDBJ databases">
        <title>Whole Genome Sequences of Three Symbiotic Endozoicomonas Bacteria.</title>
        <authorList>
            <person name="Neave M.J."/>
            <person name="Apprill A."/>
            <person name="Voolstra C.R."/>
        </authorList>
    </citation>
    <scope>NUCLEOTIDE SEQUENCE [LARGE SCALE GENOMIC DNA]</scope>
    <source>
        <strain evidence="1 2">DSM 22380</strain>
    </source>
</reference>
<name>A0A081KFW0_9GAMM</name>
<accession>A0A081KFW0</accession>
<dbReference type="Proteomes" id="UP000027997">
    <property type="component" value="Unassembled WGS sequence"/>
</dbReference>
<keyword evidence="2" id="KW-1185">Reference proteome</keyword>
<gene>
    <name evidence="1" type="ORF">GV64_22010</name>
</gene>
<evidence type="ECO:0000313" key="1">
    <source>
        <dbReference type="EMBL" id="KEI73036.1"/>
    </source>
</evidence>
<organism evidence="1 2">
    <name type="scientific">Endozoicomonas elysicola</name>
    <dbReference type="NCBI Taxonomy" id="305900"/>
    <lineage>
        <taxon>Bacteria</taxon>
        <taxon>Pseudomonadati</taxon>
        <taxon>Pseudomonadota</taxon>
        <taxon>Gammaproteobacteria</taxon>
        <taxon>Oceanospirillales</taxon>
        <taxon>Endozoicomonadaceae</taxon>
        <taxon>Endozoicomonas</taxon>
    </lineage>
</organism>
<dbReference type="EMBL" id="JOJP01000001">
    <property type="protein sequence ID" value="KEI73036.1"/>
    <property type="molecule type" value="Genomic_DNA"/>
</dbReference>
<protein>
    <submittedName>
        <fullName evidence="1">Uncharacterized protein</fullName>
    </submittedName>
</protein>
<evidence type="ECO:0000313" key="2">
    <source>
        <dbReference type="Proteomes" id="UP000027997"/>
    </source>
</evidence>
<comment type="caution">
    <text evidence="1">The sequence shown here is derived from an EMBL/GenBank/DDBJ whole genome shotgun (WGS) entry which is preliminary data.</text>
</comment>
<sequence length="1971" mass="215515">GYGVDQLTTWLSNDDHRNAIRKDVEKKVRALVVEVAEDLEDILDGHLATVRAAVKAGQKHHVDATKTLSRIAKKLDTEPDDGYGLVCGIEPLEPMEGLAEDGENVQAQDHWRQLCGAVVEQLGHGAGQLYDLTTGDVLDLRESGDREQAAGRLLLNEHMGGVIAEVVSEGARFIAQRNAAQQPAAGKAELTGNLPPLLTTPAVNSVCEILLSATIKEQLVGKVKQAAGQALVADDNGRTKAGPSAVAEKHTAVGSVVDKVLKKELADMLRTGAGQLAELLKTQPYETVKEMGRDLPLQGLGDGVEWLSELVKDLFNPEPGKVRSRVLETLTGQVLKAQDDVIDRALDWLAAEVPETVEGEPAAVANRDKLLNLLVARVDPLVAPAVSGASVEVVQRSKQAVESEQLVAAILPFLRGQLDQGEVFKRLAGYGVDQLTASVRKHREAIRQDVKTQARTLMADVAKDLEGILEGHLETLRSAVAAGQRQKVDGVTTLQLIAEELEPKEKPGDVAVKGMNKMTADSKKPRDQWRDVRQITADQVGEMAGDLIKLTIDETKQLEVAKLILSDSLGEVMRVVVKEGAKFVAKHNGIQHGSAQSNGLVLPSEAVSKMTGTVSPFLTTFVVESVGQKLLSAAWQKQTVCEVKKAAEKALALEYPGKAKARTSVENQQVVHNADLGQRTLIGGEADEILKKGLAEMLRTGADQLEAVLKGLPYDCVKEMVSDLTLQGIADGTRWLDVLATGLFSDNEVVVPRVIDAITKQAVATQQAVIDGVLGWLSTEDKKTQQKPNRQKLLDILVYRMKALVKPAVAGASSLVAESVKQPSESQALRDSVLPFLKGQLNRGQVVERLAGYSVDQLSDWIRQHREVISKDVEVNVRAMMQKMAPELKSILHKRLAMLRSTVQQSPQNKRDAVATLRRAAEEIAPLQVMSAATKKSSKSDQSKATGGLPSLIPSLGVGFSAVIKQITNTVCTNKSALDNIDFVVQEIVTQVVGAGAEYVVHQNAEPSDGNVKHIGEAVTGYVKHLTSGSLSTLAKYAIRQVASYVNNNEGKIGDLIGSTLIQKLNGDMDELDLASLLTPHINDAIDLALNRGKSIIQEEISKWIAANASGSTPELHKAVDEILTHIMANGGEWIVRHQNGIELEIIEPIRIKITETLNNAQAEIIQNVAAWLSNEVNLNYLVSTFTNEIHTAVTNVVVAAAAKQISGKESGPEFRRAVNGITPYVTPIIDQALRQIITYTVKSLSDWVQHHYKDKDKDKSEDISSLVNHFIDKTVQDVMPLVSDAVQKKAAVLAQKEAQKIDFNKLAAELAVAFVNRFDPDTLTSGALKVEPKSRVARELPKILCFLMQTAEAYECLGGDLTEPVEIDRIEIDGRVFKNIKAHLIKMKDGSIQVRKMDFVFEDADKVDIDIEMTGVSISYQLPEKSKLYKAALLSAAPMMSSADLARYLLDTMMPEKVDFNIDQITGEFHDDVLDGPGEDTVSFGLSDIKFSLRLHKYYPKPYMDISVGPKDGHKAIESIKVKVAGQGVVDHVEADINVDRHRNGFADVKALVEPARLNRFSGWLIGGAIKVEAKAAINNGIGTLDDIESIRVHAPRFGGICNALLKNTIKAFNPGFTLGDDGKAVIKLKLALFSEERSNPVTRWLAKAANRILQFFTKPIEVRVSFKGAPYRPVLKGEKGVGSFSGIRFIDGLFNPCPLSIQSDIHDELLRDLRTVSIDKNPQGHLNQLGKIMDQVIEEFRLGNAPSDLNLVREIPLESLALLVNHVKENGGRQEDCARLLFLVANLVEALPEKAVQLVNRSGFTPESSGQPYLLHLISTTPTDFWLVDPKNGTVMEPVYQSHRFKCLQEFWNNSQSNPDGSIYSPDSKKEPVQEITEKAVEEVRTLVSKMNMPDPIKLMMAKDFDFRHKMFNPVIPNQQDLMTSTPVSQDPYRLQRVTPVDAKQHLDWQKPRFVIPEGVEMVGGPPAA</sequence>